<feature type="region of interest" description="Disordered" evidence="1">
    <location>
        <begin position="1"/>
        <end position="37"/>
    </location>
</feature>
<dbReference type="Pfam" id="PF15054">
    <property type="entry name" value="DUF4535"/>
    <property type="match status" value="1"/>
</dbReference>
<feature type="compositionally biased region" description="Low complexity" evidence="1">
    <location>
        <begin position="27"/>
        <end position="37"/>
    </location>
</feature>
<feature type="compositionally biased region" description="Basic and acidic residues" evidence="1">
    <location>
        <begin position="7"/>
        <end position="26"/>
    </location>
</feature>
<dbReference type="OrthoDB" id="2012160at2759"/>
<sequence length="130" mass="14732">MKRHLKTRPEVLRRESKSDPDIKTRSDPLSSGLDSDPLIGSRRIQLVRHCRPIDSTPGSPLAEASESLERDSEFGMGLIKSSVHFLLGAGCGIYIAQNYNVPNIKKLVNTWMFVAKHIEETYRKPRKDED</sequence>
<protein>
    <submittedName>
        <fullName evidence="2">Uncharacterized protein</fullName>
    </submittedName>
</protein>
<evidence type="ECO:0000313" key="3">
    <source>
        <dbReference type="Proteomes" id="UP001085076"/>
    </source>
</evidence>
<accession>A0A9D5DBL1</accession>
<comment type="caution">
    <text evidence="2">The sequence shown here is derived from an EMBL/GenBank/DDBJ whole genome shotgun (WGS) entry which is preliminary data.</text>
</comment>
<name>A0A9D5DBL1_9LILI</name>
<dbReference type="AlphaFoldDB" id="A0A9D5DBL1"/>
<dbReference type="InterPro" id="IPR027854">
    <property type="entry name" value="STMP1"/>
</dbReference>
<evidence type="ECO:0000256" key="1">
    <source>
        <dbReference type="SAM" id="MobiDB-lite"/>
    </source>
</evidence>
<gene>
    <name evidence="2" type="ORF">J5N97_006071</name>
</gene>
<reference evidence="2" key="2">
    <citation type="journal article" date="2022" name="Hortic Res">
        <title>The genome of Dioscorea zingiberensis sheds light on the biosynthesis, origin and evolution of the medicinally important diosgenin saponins.</title>
        <authorList>
            <person name="Li Y."/>
            <person name="Tan C."/>
            <person name="Li Z."/>
            <person name="Guo J."/>
            <person name="Li S."/>
            <person name="Chen X."/>
            <person name="Wang C."/>
            <person name="Dai X."/>
            <person name="Yang H."/>
            <person name="Song W."/>
            <person name="Hou L."/>
            <person name="Xu J."/>
            <person name="Tong Z."/>
            <person name="Xu A."/>
            <person name="Yuan X."/>
            <person name="Wang W."/>
            <person name="Yang Q."/>
            <person name="Chen L."/>
            <person name="Sun Z."/>
            <person name="Wang K."/>
            <person name="Pan B."/>
            <person name="Chen J."/>
            <person name="Bao Y."/>
            <person name="Liu F."/>
            <person name="Qi X."/>
            <person name="Gang D.R."/>
            <person name="Wen J."/>
            <person name="Li J."/>
        </authorList>
    </citation>
    <scope>NUCLEOTIDE SEQUENCE</scope>
    <source>
        <strain evidence="2">Dzin_1.0</strain>
    </source>
</reference>
<dbReference type="EMBL" id="JAGGNH010000001">
    <property type="protein sequence ID" value="KAJ0987715.1"/>
    <property type="molecule type" value="Genomic_DNA"/>
</dbReference>
<dbReference type="PANTHER" id="PTHR33528">
    <property type="entry name" value="OS07G0239500 PROTEIN"/>
    <property type="match status" value="1"/>
</dbReference>
<keyword evidence="3" id="KW-1185">Reference proteome</keyword>
<dbReference type="PANTHER" id="PTHR33528:SF14">
    <property type="entry name" value="SOLUTE CARRIER FAMILY 35 MEMBER A4"/>
    <property type="match status" value="1"/>
</dbReference>
<organism evidence="2 3">
    <name type="scientific">Dioscorea zingiberensis</name>
    <dbReference type="NCBI Taxonomy" id="325984"/>
    <lineage>
        <taxon>Eukaryota</taxon>
        <taxon>Viridiplantae</taxon>
        <taxon>Streptophyta</taxon>
        <taxon>Embryophyta</taxon>
        <taxon>Tracheophyta</taxon>
        <taxon>Spermatophyta</taxon>
        <taxon>Magnoliopsida</taxon>
        <taxon>Liliopsida</taxon>
        <taxon>Dioscoreales</taxon>
        <taxon>Dioscoreaceae</taxon>
        <taxon>Dioscorea</taxon>
    </lineage>
</organism>
<reference evidence="2" key="1">
    <citation type="submission" date="2021-03" db="EMBL/GenBank/DDBJ databases">
        <authorList>
            <person name="Li Z."/>
            <person name="Yang C."/>
        </authorList>
    </citation>
    <scope>NUCLEOTIDE SEQUENCE</scope>
    <source>
        <strain evidence="2">Dzin_1.0</strain>
        <tissue evidence="2">Leaf</tissue>
    </source>
</reference>
<proteinExistence type="predicted"/>
<dbReference type="Proteomes" id="UP001085076">
    <property type="component" value="Miscellaneous, Linkage group lg01"/>
</dbReference>
<evidence type="ECO:0000313" key="2">
    <source>
        <dbReference type="EMBL" id="KAJ0987715.1"/>
    </source>
</evidence>